<dbReference type="PANTHER" id="PTHR11695:SF294">
    <property type="entry name" value="RETICULON-4-INTERACTING PROTEIN 1, MITOCHONDRIAL"/>
    <property type="match status" value="1"/>
</dbReference>
<sequence length="342" mass="36185">MAPATFKAAAFSAYGDSSKLEIVELPFPVPAANEVVIKVHAASLNPIDWKRAGGQLKMFIADSFPLRTGYDVSGTVESVGSAVTNFTVGQEVYSRIDERAGTVAEYVATAQENIALKPAALSHEEAAGVPLAALTAYQPFKLSGFKDRESRKFFVPAGAGGVGMFAIQFAKHAFNATEIATTVSEAKISTVKDLGATTVVDYKKSDFAKELKDYDAALDTTGEARKIFGILKPGASVYSIAAVPSGDYIASVFPQTGFLLKQGLNLASAPARWAASRSKVDYHSFFMKPSGADLAEIGKLADAGKLKVLIDSTHPFTLEGVKAAFDKSKSGRATGKIIIKVI</sequence>
<dbReference type="Pfam" id="PF13602">
    <property type="entry name" value="ADH_zinc_N_2"/>
    <property type="match status" value="1"/>
</dbReference>
<dbReference type="Gene3D" id="3.90.180.10">
    <property type="entry name" value="Medium-chain alcohol dehydrogenases, catalytic domain"/>
    <property type="match status" value="1"/>
</dbReference>
<dbReference type="SUPFAM" id="SSF50129">
    <property type="entry name" value="GroES-like"/>
    <property type="match status" value="1"/>
</dbReference>
<dbReference type="InterPro" id="IPR036291">
    <property type="entry name" value="NAD(P)-bd_dom_sf"/>
</dbReference>
<dbReference type="InterPro" id="IPR050700">
    <property type="entry name" value="YIM1/Zinc_Alcohol_DH_Fams"/>
</dbReference>
<evidence type="ECO:0000313" key="2">
    <source>
        <dbReference type="EMBL" id="KAJ3183540.1"/>
    </source>
</evidence>
<comment type="caution">
    <text evidence="2">The sequence shown here is derived from an EMBL/GenBank/DDBJ whole genome shotgun (WGS) entry which is preliminary data.</text>
</comment>
<reference evidence="2" key="1">
    <citation type="submission" date="2020-05" db="EMBL/GenBank/DDBJ databases">
        <title>Phylogenomic resolution of chytrid fungi.</title>
        <authorList>
            <person name="Stajich J.E."/>
            <person name="Amses K."/>
            <person name="Simmons R."/>
            <person name="Seto K."/>
            <person name="Myers J."/>
            <person name="Bonds A."/>
            <person name="Quandt C.A."/>
            <person name="Barry K."/>
            <person name="Liu P."/>
            <person name="Grigoriev I."/>
            <person name="Longcore J.E."/>
            <person name="James T.Y."/>
        </authorList>
    </citation>
    <scope>NUCLEOTIDE SEQUENCE</scope>
    <source>
        <strain evidence="2">JEL0379</strain>
    </source>
</reference>
<dbReference type="SMART" id="SM00829">
    <property type="entry name" value="PKS_ER"/>
    <property type="match status" value="1"/>
</dbReference>
<dbReference type="Pfam" id="PF08240">
    <property type="entry name" value="ADH_N"/>
    <property type="match status" value="1"/>
</dbReference>
<dbReference type="InterPro" id="IPR013154">
    <property type="entry name" value="ADH-like_N"/>
</dbReference>
<evidence type="ECO:0000259" key="1">
    <source>
        <dbReference type="SMART" id="SM00829"/>
    </source>
</evidence>
<proteinExistence type="predicted"/>
<protein>
    <submittedName>
        <fullName evidence="2">NADPh quinone reductase</fullName>
    </submittedName>
</protein>
<dbReference type="Proteomes" id="UP001212152">
    <property type="component" value="Unassembled WGS sequence"/>
</dbReference>
<dbReference type="SUPFAM" id="SSF51735">
    <property type="entry name" value="NAD(P)-binding Rossmann-fold domains"/>
    <property type="match status" value="1"/>
</dbReference>
<dbReference type="CDD" id="cd05289">
    <property type="entry name" value="MDR_like_2"/>
    <property type="match status" value="1"/>
</dbReference>
<dbReference type="PANTHER" id="PTHR11695">
    <property type="entry name" value="ALCOHOL DEHYDROGENASE RELATED"/>
    <property type="match status" value="1"/>
</dbReference>
<gene>
    <name evidence="2" type="primary">CMK15</name>
    <name evidence="2" type="ORF">HDU87_006865</name>
</gene>
<accession>A0AAD5TUU3</accession>
<dbReference type="Gene3D" id="3.40.50.720">
    <property type="entry name" value="NAD(P)-binding Rossmann-like Domain"/>
    <property type="match status" value="1"/>
</dbReference>
<keyword evidence="3" id="KW-1185">Reference proteome</keyword>
<evidence type="ECO:0000313" key="3">
    <source>
        <dbReference type="Proteomes" id="UP001212152"/>
    </source>
</evidence>
<dbReference type="InterPro" id="IPR020843">
    <property type="entry name" value="ER"/>
</dbReference>
<feature type="domain" description="Enoyl reductase (ER)" evidence="1">
    <location>
        <begin position="15"/>
        <end position="339"/>
    </location>
</feature>
<dbReference type="AlphaFoldDB" id="A0AAD5TUU3"/>
<dbReference type="EMBL" id="JADGJQ010000006">
    <property type="protein sequence ID" value="KAJ3183540.1"/>
    <property type="molecule type" value="Genomic_DNA"/>
</dbReference>
<dbReference type="GO" id="GO:0016491">
    <property type="term" value="F:oxidoreductase activity"/>
    <property type="evidence" value="ECO:0007669"/>
    <property type="project" value="InterPro"/>
</dbReference>
<dbReference type="GO" id="GO:0005739">
    <property type="term" value="C:mitochondrion"/>
    <property type="evidence" value="ECO:0007669"/>
    <property type="project" value="TreeGrafter"/>
</dbReference>
<organism evidence="2 3">
    <name type="scientific">Geranomyces variabilis</name>
    <dbReference type="NCBI Taxonomy" id="109894"/>
    <lineage>
        <taxon>Eukaryota</taxon>
        <taxon>Fungi</taxon>
        <taxon>Fungi incertae sedis</taxon>
        <taxon>Chytridiomycota</taxon>
        <taxon>Chytridiomycota incertae sedis</taxon>
        <taxon>Chytridiomycetes</taxon>
        <taxon>Spizellomycetales</taxon>
        <taxon>Powellomycetaceae</taxon>
        <taxon>Geranomyces</taxon>
    </lineage>
</organism>
<name>A0AAD5TUU3_9FUNG</name>
<dbReference type="InterPro" id="IPR011032">
    <property type="entry name" value="GroES-like_sf"/>
</dbReference>